<name>A0A0F9TLW4_9ZZZZ</name>
<dbReference type="AlphaFoldDB" id="A0A0F9TLW4"/>
<gene>
    <name evidence="2" type="ORF">LCGC14_0713340</name>
</gene>
<evidence type="ECO:0000259" key="1">
    <source>
        <dbReference type="Pfam" id="PF12697"/>
    </source>
</evidence>
<dbReference type="InterPro" id="IPR029058">
    <property type="entry name" value="AB_hydrolase_fold"/>
</dbReference>
<evidence type="ECO:0000313" key="2">
    <source>
        <dbReference type="EMBL" id="KKN42423.1"/>
    </source>
</evidence>
<dbReference type="SUPFAM" id="SSF53474">
    <property type="entry name" value="alpha/beta-Hydrolases"/>
    <property type="match status" value="1"/>
</dbReference>
<proteinExistence type="predicted"/>
<dbReference type="PANTHER" id="PTHR43798:SF29">
    <property type="entry name" value="AB HYDROLASE-1 DOMAIN-CONTAINING PROTEIN"/>
    <property type="match status" value="1"/>
</dbReference>
<reference evidence="2" key="1">
    <citation type="journal article" date="2015" name="Nature">
        <title>Complex archaea that bridge the gap between prokaryotes and eukaryotes.</title>
        <authorList>
            <person name="Spang A."/>
            <person name="Saw J.H."/>
            <person name="Jorgensen S.L."/>
            <person name="Zaremba-Niedzwiedzka K."/>
            <person name="Martijn J."/>
            <person name="Lind A.E."/>
            <person name="van Eijk R."/>
            <person name="Schleper C."/>
            <person name="Guy L."/>
            <person name="Ettema T.J."/>
        </authorList>
    </citation>
    <scope>NUCLEOTIDE SEQUENCE</scope>
</reference>
<dbReference type="InterPro" id="IPR000073">
    <property type="entry name" value="AB_hydrolase_1"/>
</dbReference>
<dbReference type="PANTHER" id="PTHR43798">
    <property type="entry name" value="MONOACYLGLYCEROL LIPASE"/>
    <property type="match status" value="1"/>
</dbReference>
<feature type="domain" description="AB hydrolase-1" evidence="1">
    <location>
        <begin position="36"/>
        <end position="221"/>
    </location>
</feature>
<dbReference type="InterPro" id="IPR050266">
    <property type="entry name" value="AB_hydrolase_sf"/>
</dbReference>
<protein>
    <recommendedName>
        <fullName evidence="1">AB hydrolase-1 domain-containing protein</fullName>
    </recommendedName>
</protein>
<comment type="caution">
    <text evidence="2">The sequence shown here is derived from an EMBL/GenBank/DDBJ whole genome shotgun (WGS) entry which is preliminary data.</text>
</comment>
<dbReference type="Gene3D" id="3.40.50.1820">
    <property type="entry name" value="alpha/beta hydrolase"/>
    <property type="match status" value="1"/>
</dbReference>
<organism evidence="2">
    <name type="scientific">marine sediment metagenome</name>
    <dbReference type="NCBI Taxonomy" id="412755"/>
    <lineage>
        <taxon>unclassified sequences</taxon>
        <taxon>metagenomes</taxon>
        <taxon>ecological metagenomes</taxon>
    </lineage>
</organism>
<accession>A0A0F9TLW4</accession>
<dbReference type="Pfam" id="PF12697">
    <property type="entry name" value="Abhydrolase_6"/>
    <property type="match status" value="1"/>
</dbReference>
<sequence>MAEPLVLLPGLMSDARVFWPQIAELSSTLSVTVAPVTLGERIEEIASGLLDQLPKRFALAGLGLGGIIALEIMRRAPDRVIRIALIDTNPIAETPQVAAARELLIVKAKSGRMTDVMSHEIQPGFLAPGPNRNAIIDIAMDMAETLGPEVYVRQARALQRGRDQQAVLRKCKVPALVMCGDVEKLNRVKRHSFMAELIPNATLSVITGAGLLPTLEQPQATTVALRSWMRIPSALR</sequence>
<dbReference type="EMBL" id="LAZR01001581">
    <property type="protein sequence ID" value="KKN42423.1"/>
    <property type="molecule type" value="Genomic_DNA"/>
</dbReference>